<feature type="compositionally biased region" description="Low complexity" evidence="11">
    <location>
        <begin position="246"/>
        <end position="275"/>
    </location>
</feature>
<reference evidence="12" key="2">
    <citation type="submission" date="2025-08" db="UniProtKB">
        <authorList>
            <consortium name="Ensembl"/>
        </authorList>
    </citation>
    <scope>IDENTIFICATION</scope>
</reference>
<protein>
    <recommendedName>
        <fullName evidence="6">adenine phosphoribosyltransferase</fullName>
        <ecNumber evidence="6">2.4.2.7</ecNumber>
    </recommendedName>
</protein>
<feature type="region of interest" description="Disordered" evidence="11">
    <location>
        <begin position="430"/>
        <end position="452"/>
    </location>
</feature>
<feature type="compositionally biased region" description="Low complexity" evidence="11">
    <location>
        <begin position="571"/>
        <end position="583"/>
    </location>
</feature>
<feature type="compositionally biased region" description="Gly residues" evidence="11">
    <location>
        <begin position="431"/>
        <end position="445"/>
    </location>
</feature>
<dbReference type="SUPFAM" id="SSF53271">
    <property type="entry name" value="PRTase-like"/>
    <property type="match status" value="1"/>
</dbReference>
<accession>A0A8B9SHD7</accession>
<evidence type="ECO:0000256" key="11">
    <source>
        <dbReference type="SAM" id="MobiDB-lite"/>
    </source>
</evidence>
<dbReference type="Ensembl" id="ENSAPLT00020005161.1">
    <property type="protein sequence ID" value="ENSAPLP00020004784.1"/>
    <property type="gene ID" value="ENSAPLG00020003551.1"/>
</dbReference>
<sequence>MDLSHVPATREKGWYLALMAPNTKGPNYAWLDPSRLYCHPQVPSARAGGTRGGLAPGWALGPGGLGTLRGTQHLRCLPRPCRTAWPTCCSPSRGTPSTWWPASMPWASSWVRGDAGEPGVPKPCPRGGLTAPWPPPGAAVATALHKGFLAIRKAGHLCVETLSEPYTDYSGREKVMEVRTDTVSPGLRVLLVDQWVETGGTMRAAIRLVEQLGGVVAGRRGHPGVLPGGSQWVLSPLHIPQASQPSASRTARARGGSGSATSAPTACPPACSHASTTTKRAGNDAGAGTLHPQFGAFAAQFGFWHNQEINNSSCTLPLALPPTHRPDAFFKKHKKTRFIKTNGRLGASPPEWVCIAKGAAGVPAQPRPQGRLPGGGRGRCSLVRRRGRYGGGCAGGLPPHWQHLGFLRGADWYRSLWLLVMSGGKKEWIGDSGGHPGGHPGGGQPGVLTHGVADPAGAAALQLRQHAALEGQRRHTEEEIPHVLPCPTGLRPPEPLVSPRGGPPEPPPRSWDPPVSEDTAQNSACISWATLSASFSIRLYCAGVCQKMGCEGGAGDSPHGAGGVPGRGTHSRSGPSWSPPGRG</sequence>
<dbReference type="GO" id="GO:0006166">
    <property type="term" value="P:purine ribonucleoside salvage"/>
    <property type="evidence" value="ECO:0007669"/>
    <property type="project" value="UniProtKB-KW"/>
</dbReference>
<dbReference type="GO" id="GO:0003999">
    <property type="term" value="F:adenine phosphoribosyltransferase activity"/>
    <property type="evidence" value="ECO:0007669"/>
    <property type="project" value="UniProtKB-EC"/>
</dbReference>
<dbReference type="InterPro" id="IPR029057">
    <property type="entry name" value="PRTase-like"/>
</dbReference>
<evidence type="ECO:0000256" key="9">
    <source>
        <dbReference type="ARBA" id="ARBA00022679"/>
    </source>
</evidence>
<feature type="compositionally biased region" description="Gly residues" evidence="11">
    <location>
        <begin position="553"/>
        <end position="566"/>
    </location>
</feature>
<dbReference type="PANTHER" id="PTHR11776:SF7">
    <property type="entry name" value="PHOSPHORIBOSYLTRANSFERASE DOMAIN-CONTAINING PROTEIN"/>
    <property type="match status" value="1"/>
</dbReference>
<dbReference type="InterPro" id="IPR050120">
    <property type="entry name" value="Adenine_PRTase"/>
</dbReference>
<evidence type="ECO:0000256" key="3">
    <source>
        <dbReference type="ARBA" id="ARBA00004659"/>
    </source>
</evidence>
<evidence type="ECO:0000256" key="4">
    <source>
        <dbReference type="ARBA" id="ARBA00008391"/>
    </source>
</evidence>
<evidence type="ECO:0000256" key="8">
    <source>
        <dbReference type="ARBA" id="ARBA00022676"/>
    </source>
</evidence>
<dbReference type="Proteomes" id="UP000694400">
    <property type="component" value="Chromosome 20"/>
</dbReference>
<keyword evidence="9" id="KW-0808">Transferase</keyword>
<evidence type="ECO:0000256" key="7">
    <source>
        <dbReference type="ARBA" id="ARBA00022490"/>
    </source>
</evidence>
<feature type="compositionally biased region" description="Pro residues" evidence="11">
    <location>
        <begin position="490"/>
        <end position="511"/>
    </location>
</feature>
<keyword evidence="8" id="KW-0328">Glycosyltransferase</keyword>
<comment type="subunit">
    <text evidence="5">Homodimer.</text>
</comment>
<name>A0A8B9SHD7_ANAPL</name>
<evidence type="ECO:0000313" key="12">
    <source>
        <dbReference type="Ensembl" id="ENSAPLP00020004784.1"/>
    </source>
</evidence>
<keyword evidence="10" id="KW-0660">Purine salvage</keyword>
<feature type="compositionally biased region" description="Basic and acidic residues" evidence="11">
    <location>
        <begin position="471"/>
        <end position="481"/>
    </location>
</feature>
<reference evidence="12" key="1">
    <citation type="submission" date="2019-08" db="EMBL/GenBank/DDBJ databases">
        <title>Three high-quality genomes provides insights into domestication of ducks.</title>
        <authorList>
            <person name="Hou Z.C."/>
            <person name="Zhu F."/>
            <person name="Yin Z.T."/>
            <person name="Zhang F."/>
        </authorList>
    </citation>
    <scope>NUCLEOTIDE SEQUENCE [LARGE SCALE GENOMIC DNA]</scope>
</reference>
<comment type="similarity">
    <text evidence="4">Belongs to the purine/pyrimidine phosphoribosyltransferase family.</text>
</comment>
<feature type="region of interest" description="Disordered" evidence="11">
    <location>
        <begin position="468"/>
        <end position="518"/>
    </location>
</feature>
<evidence type="ECO:0000256" key="1">
    <source>
        <dbReference type="ARBA" id="ARBA00000868"/>
    </source>
</evidence>
<comment type="catalytic activity">
    <reaction evidence="1">
        <text>AMP + diphosphate = 5-phospho-alpha-D-ribose 1-diphosphate + adenine</text>
        <dbReference type="Rhea" id="RHEA:16609"/>
        <dbReference type="ChEBI" id="CHEBI:16708"/>
        <dbReference type="ChEBI" id="CHEBI:33019"/>
        <dbReference type="ChEBI" id="CHEBI:58017"/>
        <dbReference type="ChEBI" id="CHEBI:456215"/>
        <dbReference type="EC" id="2.4.2.7"/>
    </reaction>
</comment>
<evidence type="ECO:0000313" key="13">
    <source>
        <dbReference type="Proteomes" id="UP000694400"/>
    </source>
</evidence>
<evidence type="ECO:0000256" key="2">
    <source>
        <dbReference type="ARBA" id="ARBA00004496"/>
    </source>
</evidence>
<dbReference type="EC" id="2.4.2.7" evidence="6"/>
<evidence type="ECO:0000256" key="6">
    <source>
        <dbReference type="ARBA" id="ARBA00011893"/>
    </source>
</evidence>
<dbReference type="Gene3D" id="3.40.50.2020">
    <property type="match status" value="1"/>
</dbReference>
<evidence type="ECO:0000256" key="5">
    <source>
        <dbReference type="ARBA" id="ARBA00011738"/>
    </source>
</evidence>
<organism evidence="12 13">
    <name type="scientific">Anas platyrhynchos</name>
    <name type="common">Mallard</name>
    <name type="synonym">Anas boschas</name>
    <dbReference type="NCBI Taxonomy" id="8839"/>
    <lineage>
        <taxon>Eukaryota</taxon>
        <taxon>Metazoa</taxon>
        <taxon>Chordata</taxon>
        <taxon>Craniata</taxon>
        <taxon>Vertebrata</taxon>
        <taxon>Euteleostomi</taxon>
        <taxon>Archelosauria</taxon>
        <taxon>Archosauria</taxon>
        <taxon>Dinosauria</taxon>
        <taxon>Saurischia</taxon>
        <taxon>Theropoda</taxon>
        <taxon>Coelurosauria</taxon>
        <taxon>Aves</taxon>
        <taxon>Neognathae</taxon>
        <taxon>Galloanserae</taxon>
        <taxon>Anseriformes</taxon>
        <taxon>Anatidae</taxon>
        <taxon>Anatinae</taxon>
        <taxon>Anas</taxon>
    </lineage>
</organism>
<feature type="region of interest" description="Disordered" evidence="11">
    <location>
        <begin position="241"/>
        <end position="286"/>
    </location>
</feature>
<dbReference type="PANTHER" id="PTHR11776">
    <property type="entry name" value="ADENINE PHOSPHORIBOSYLTRANSFERASE"/>
    <property type="match status" value="1"/>
</dbReference>
<comment type="pathway">
    <text evidence="3">Purine metabolism; AMP biosynthesis via salvage pathway; AMP from adenine: step 1/1.</text>
</comment>
<dbReference type="InterPro" id="IPR000836">
    <property type="entry name" value="PRTase_dom"/>
</dbReference>
<comment type="subcellular location">
    <subcellularLocation>
        <location evidence="2">Cytoplasm</location>
    </subcellularLocation>
</comment>
<dbReference type="GO" id="GO:0005737">
    <property type="term" value="C:cytoplasm"/>
    <property type="evidence" value="ECO:0007669"/>
    <property type="project" value="UniProtKB-SubCell"/>
</dbReference>
<feature type="region of interest" description="Disordered" evidence="11">
    <location>
        <begin position="553"/>
        <end position="583"/>
    </location>
</feature>
<reference evidence="12" key="3">
    <citation type="submission" date="2025-09" db="UniProtKB">
        <authorList>
            <consortium name="Ensembl"/>
        </authorList>
    </citation>
    <scope>IDENTIFICATION</scope>
</reference>
<keyword evidence="7" id="KW-0963">Cytoplasm</keyword>
<evidence type="ECO:0000256" key="10">
    <source>
        <dbReference type="ARBA" id="ARBA00022726"/>
    </source>
</evidence>
<dbReference type="CDD" id="cd06223">
    <property type="entry name" value="PRTases_typeI"/>
    <property type="match status" value="1"/>
</dbReference>
<dbReference type="AlphaFoldDB" id="A0A8B9SHD7"/>
<proteinExistence type="inferred from homology"/>